<keyword evidence="6" id="KW-0524">Neurogenesis</keyword>
<feature type="coiled-coil region" evidence="11">
    <location>
        <begin position="124"/>
        <end position="181"/>
    </location>
</feature>
<dbReference type="InterPro" id="IPR019734">
    <property type="entry name" value="TPR_rpt"/>
</dbReference>
<evidence type="ECO:0000256" key="1">
    <source>
        <dbReference type="ARBA" id="ARBA00004123"/>
    </source>
</evidence>
<dbReference type="PANTHER" id="PTHR46492:SF1">
    <property type="entry name" value="DYNEIN AXONEMAL ASSEMBLY FACTOR 4"/>
    <property type="match status" value="1"/>
</dbReference>
<dbReference type="GO" id="GO:0036159">
    <property type="term" value="P:inner dynein arm assembly"/>
    <property type="evidence" value="ECO:0007669"/>
    <property type="project" value="TreeGrafter"/>
</dbReference>
<feature type="domain" description="CS" evidence="13">
    <location>
        <begin position="39"/>
        <end position="109"/>
    </location>
</feature>
<evidence type="ECO:0000256" key="7">
    <source>
        <dbReference type="ARBA" id="ARBA00023242"/>
    </source>
</evidence>
<dbReference type="InterPro" id="IPR008978">
    <property type="entry name" value="HSP20-like_chaperone"/>
</dbReference>
<comment type="subcellular location">
    <subcellularLocation>
        <location evidence="2">Cell projection</location>
        <location evidence="2">Neuron projection</location>
    </subcellularLocation>
    <subcellularLocation>
        <location evidence="9">Dynein axonemal particle</location>
    </subcellularLocation>
    <subcellularLocation>
        <location evidence="1">Nucleus</location>
    </subcellularLocation>
</comment>
<dbReference type="GO" id="GO:0043005">
    <property type="term" value="C:neuron projection"/>
    <property type="evidence" value="ECO:0007669"/>
    <property type="project" value="UniProtKB-SubCell"/>
</dbReference>
<evidence type="ECO:0000256" key="12">
    <source>
        <dbReference type="SAM" id="MobiDB-lite"/>
    </source>
</evidence>
<dbReference type="InterPro" id="IPR007052">
    <property type="entry name" value="CS_dom"/>
</dbReference>
<dbReference type="GO" id="GO:0036158">
    <property type="term" value="P:outer dynein arm assembly"/>
    <property type="evidence" value="ECO:0007669"/>
    <property type="project" value="TreeGrafter"/>
</dbReference>
<evidence type="ECO:0000313" key="14">
    <source>
        <dbReference type="Ensembl" id="ENSCCRP00020117336.1"/>
    </source>
</evidence>
<evidence type="ECO:0000256" key="6">
    <source>
        <dbReference type="ARBA" id="ARBA00022902"/>
    </source>
</evidence>
<dbReference type="SMART" id="SM00028">
    <property type="entry name" value="TPR"/>
    <property type="match status" value="2"/>
</dbReference>
<name>A0A8C2L3I7_CYPCA</name>
<feature type="region of interest" description="Disordered" evidence="12">
    <location>
        <begin position="194"/>
        <end position="253"/>
    </location>
</feature>
<keyword evidence="11" id="KW-0175">Coiled coil</keyword>
<keyword evidence="5" id="KW-0802">TPR repeat</keyword>
<dbReference type="GO" id="GO:0007399">
    <property type="term" value="P:nervous system development"/>
    <property type="evidence" value="ECO:0007669"/>
    <property type="project" value="UniProtKB-KW"/>
</dbReference>
<accession>A0A8C2L3I7</accession>
<dbReference type="GO" id="GO:0005634">
    <property type="term" value="C:nucleus"/>
    <property type="evidence" value="ECO:0007669"/>
    <property type="project" value="UniProtKB-SubCell"/>
</dbReference>
<evidence type="ECO:0000259" key="13">
    <source>
        <dbReference type="Pfam" id="PF04969"/>
    </source>
</evidence>
<evidence type="ECO:0000256" key="5">
    <source>
        <dbReference type="ARBA" id="ARBA00022803"/>
    </source>
</evidence>
<dbReference type="InterPro" id="IPR037894">
    <property type="entry name" value="CS_DYX1C1"/>
</dbReference>
<dbReference type="Pfam" id="PF04969">
    <property type="entry name" value="CS"/>
    <property type="match status" value="1"/>
</dbReference>
<dbReference type="SUPFAM" id="SSF49764">
    <property type="entry name" value="HSP20-like chaperones"/>
    <property type="match status" value="1"/>
</dbReference>
<dbReference type="Gene3D" id="2.60.40.790">
    <property type="match status" value="1"/>
</dbReference>
<dbReference type="AlphaFoldDB" id="A0A8C2L3I7"/>
<dbReference type="GO" id="GO:0005576">
    <property type="term" value="C:extracellular region"/>
    <property type="evidence" value="ECO:0007669"/>
    <property type="project" value="GOC"/>
</dbReference>
<dbReference type="CDD" id="cd06469">
    <property type="entry name" value="p23_DYX1C1_like"/>
    <property type="match status" value="1"/>
</dbReference>
<dbReference type="GO" id="GO:0007507">
    <property type="term" value="P:heart development"/>
    <property type="evidence" value="ECO:0007669"/>
    <property type="project" value="TreeGrafter"/>
</dbReference>
<dbReference type="PANTHER" id="PTHR46492">
    <property type="entry name" value="DYNEIN ASSEMBLY FACTOR 4, AXONEMAL"/>
    <property type="match status" value="1"/>
</dbReference>
<dbReference type="GO" id="GO:0120293">
    <property type="term" value="C:dynein axonemal particle"/>
    <property type="evidence" value="ECO:0007669"/>
    <property type="project" value="UniProtKB-SubCell"/>
</dbReference>
<dbReference type="InterPro" id="IPR011990">
    <property type="entry name" value="TPR-like_helical_dom_sf"/>
</dbReference>
<dbReference type="Proteomes" id="UP000694701">
    <property type="component" value="Unplaced"/>
</dbReference>
<dbReference type="GO" id="GO:0007368">
    <property type="term" value="P:determination of left/right symmetry"/>
    <property type="evidence" value="ECO:0007669"/>
    <property type="project" value="TreeGrafter"/>
</dbReference>
<dbReference type="FunFam" id="2.60.40.790:FF:000015">
    <property type="entry name" value="dynein assembly factor 4, axonemal isoform X1"/>
    <property type="match status" value="1"/>
</dbReference>
<evidence type="ECO:0000256" key="2">
    <source>
        <dbReference type="ARBA" id="ARBA00004487"/>
    </source>
</evidence>
<keyword evidence="8" id="KW-0966">Cell projection</keyword>
<keyword evidence="4" id="KW-0677">Repeat</keyword>
<dbReference type="InterPro" id="IPR052004">
    <property type="entry name" value="Dynein_assembly_factor_4"/>
</dbReference>
<dbReference type="SUPFAM" id="SSF48452">
    <property type="entry name" value="TPR-like"/>
    <property type="match status" value="1"/>
</dbReference>
<evidence type="ECO:0000256" key="8">
    <source>
        <dbReference type="ARBA" id="ARBA00023273"/>
    </source>
</evidence>
<dbReference type="GO" id="GO:0030331">
    <property type="term" value="F:nuclear estrogen receptor binding"/>
    <property type="evidence" value="ECO:0007669"/>
    <property type="project" value="TreeGrafter"/>
</dbReference>
<evidence type="ECO:0000256" key="10">
    <source>
        <dbReference type="ARBA" id="ARBA00024430"/>
    </source>
</evidence>
<evidence type="ECO:0000256" key="11">
    <source>
        <dbReference type="SAM" id="Coils"/>
    </source>
</evidence>
<dbReference type="Ensembl" id="ENSCCRT00020127919.1">
    <property type="protein sequence ID" value="ENSCCRP00020117336.1"/>
    <property type="gene ID" value="ENSCCRG00020052824.1"/>
</dbReference>
<proteinExistence type="predicted"/>
<evidence type="ECO:0000313" key="15">
    <source>
        <dbReference type="Proteomes" id="UP000694701"/>
    </source>
</evidence>
<evidence type="ECO:0000256" key="4">
    <source>
        <dbReference type="ARBA" id="ARBA00022737"/>
    </source>
</evidence>
<dbReference type="GO" id="GO:0003351">
    <property type="term" value="P:epithelial cilium movement involved in extracellular fluid movement"/>
    <property type="evidence" value="ECO:0007669"/>
    <property type="project" value="TreeGrafter"/>
</dbReference>
<feature type="compositionally biased region" description="Basic and acidic residues" evidence="12">
    <location>
        <begin position="194"/>
        <end position="208"/>
    </location>
</feature>
<reference evidence="14" key="1">
    <citation type="submission" date="2025-08" db="UniProtKB">
        <authorList>
            <consortium name="Ensembl"/>
        </authorList>
    </citation>
    <scope>IDENTIFICATION</scope>
</reference>
<keyword evidence="7" id="KW-0539">Nucleus</keyword>
<dbReference type="FunFam" id="1.25.40.10:FF:000176">
    <property type="entry name" value="dynein assembly factor 4, axonemal isoform X1"/>
    <property type="match status" value="1"/>
</dbReference>
<keyword evidence="3" id="KW-0963">Cytoplasm</keyword>
<dbReference type="Gene3D" id="1.25.40.10">
    <property type="entry name" value="Tetratricopeptide repeat domain"/>
    <property type="match status" value="1"/>
</dbReference>
<feature type="compositionally biased region" description="Polar residues" evidence="12">
    <location>
        <begin position="209"/>
        <end position="239"/>
    </location>
</feature>
<evidence type="ECO:0000256" key="3">
    <source>
        <dbReference type="ARBA" id="ARBA00022490"/>
    </source>
</evidence>
<protein>
    <recommendedName>
        <fullName evidence="10">Dynein axonemal assembly factor 4</fullName>
    </recommendedName>
</protein>
<organism evidence="14 15">
    <name type="scientific">Cyprinus carpio</name>
    <name type="common">Common carp</name>
    <dbReference type="NCBI Taxonomy" id="7962"/>
    <lineage>
        <taxon>Eukaryota</taxon>
        <taxon>Metazoa</taxon>
        <taxon>Chordata</taxon>
        <taxon>Craniata</taxon>
        <taxon>Vertebrata</taxon>
        <taxon>Euteleostomi</taxon>
        <taxon>Actinopterygii</taxon>
        <taxon>Neopterygii</taxon>
        <taxon>Teleostei</taxon>
        <taxon>Ostariophysi</taxon>
        <taxon>Cypriniformes</taxon>
        <taxon>Cyprinidae</taxon>
        <taxon>Cyprininae</taxon>
        <taxon>Cyprinus</taxon>
    </lineage>
</organism>
<evidence type="ECO:0000256" key="9">
    <source>
        <dbReference type="ARBA" id="ARBA00024190"/>
    </source>
</evidence>
<sequence length="441" mass="50522">MTDRHPSIAPPLSNHRHVVATSVYVSLRRESEMPLIVKDHTWTQNQNTVYISVPLKGVKPASVHVTCTDEYLKVSFPPFLFEVFLFGSINEERSEARIGNGVAVFTLQKRRNESWEQLFTNIDKDKQKQIREQAVLKVQQKEAEKSKAKAARIQQEKKYALETMMKLENKERDRIQKMKDEECARATAELDFWRETQRKTAEEKENQQKTRGTGPQDNQPVNQKTVTLMRNTGDTTSGQRSRKQTAKDLPAPRSAGCIQISFTPRVFPTALRESRVPEEEEWLKKQAEARRAVDTDLAELDDLREDERNPDWLKEKGDKLFMSGNYQAAVNAYNLAIKLNRKIPALFSNRAACHLKLRNLHKAIEDSSQALELLKPAVAANASARLKAHVRRGTAFCELELYVEGTGSSVILLSCKTHQPLQSYKYRVILYREIFALKSLL</sequence>